<sequence>MRIVLLGAPGSGKGTQSKLLVEKYKIPQISTGDLLRAAVTAGTELGKRAKAAMDQGQLVSDEIVLGMIQDRLSQPDAKNGFILDGFPRNNPQAQALDSLLARLGQPLQLALLVDVNTEVLLKRLTGRRTCAKCGQMYNIYFQPPKVPGRCDKCGGELQQRSDDNEETIRKRLEIYEQQTAPLITYYKSQNKLRRVVGEGDVQEIFRTVVTIIEGHIHPLATLRPAMTAPAPTKPKGPSVKPQAASPARNEAVSQNAAPVKKAAPKKKAAVKKAAPKIAVVKKAAPKKAAAVKKAAPKKKAAAKKAVVKKAAPKKKAVVKKAAPKKKAAAKKAVVKKAAPKKAAAKKKPAVKGRR</sequence>
<dbReference type="GO" id="GO:0044209">
    <property type="term" value="P:AMP salvage"/>
    <property type="evidence" value="ECO:0007669"/>
    <property type="project" value="UniProtKB-UniRule"/>
</dbReference>
<protein>
    <recommendedName>
        <fullName evidence="5">Adenylate kinase</fullName>
        <shortName evidence="5">AK</shortName>
        <ecNumber evidence="5">2.7.4.3</ecNumber>
    </recommendedName>
    <alternativeName>
        <fullName evidence="5">ATP-AMP transphosphorylase</fullName>
    </alternativeName>
    <alternativeName>
        <fullName evidence="5">ATP:AMP phosphotransferase</fullName>
    </alternativeName>
    <alternativeName>
        <fullName evidence="5">Adenylate monophosphate kinase</fullName>
    </alternativeName>
</protein>
<evidence type="ECO:0000256" key="4">
    <source>
        <dbReference type="ARBA" id="ARBA00022777"/>
    </source>
</evidence>
<comment type="domain">
    <text evidence="5">Consists of three domains, a large central CORE domain and two small peripheral domains, NMPbind and LID, which undergo movements during catalysis. The LID domain closes over the site of phosphoryl transfer upon ATP binding. Assembling and dissambling the active center during each catalytic cycle provides an effective means to prevent ATP hydrolysis. Some bacteria have evolved a zinc-coordinating structure that stabilizes the LID domain.</text>
</comment>
<dbReference type="InterPro" id="IPR006259">
    <property type="entry name" value="Adenyl_kin_sub"/>
</dbReference>
<dbReference type="SUPFAM" id="SSF52540">
    <property type="entry name" value="P-loop containing nucleoside triphosphate hydrolases"/>
    <property type="match status" value="1"/>
</dbReference>
<dbReference type="GO" id="GO:0008270">
    <property type="term" value="F:zinc ion binding"/>
    <property type="evidence" value="ECO:0007669"/>
    <property type="project" value="UniProtKB-UniRule"/>
</dbReference>
<dbReference type="Pfam" id="PF00406">
    <property type="entry name" value="ADK"/>
    <property type="match status" value="1"/>
</dbReference>
<dbReference type="EMBL" id="PSYR01000001">
    <property type="protein sequence ID" value="RCN58383.1"/>
    <property type="molecule type" value="Genomic_DNA"/>
</dbReference>
<keyword evidence="2 5" id="KW-0545">Nucleotide biosynthesis</keyword>
<feature type="binding site" evidence="5">
    <location>
        <position position="199"/>
    </location>
    <ligand>
        <name>ATP</name>
        <dbReference type="ChEBI" id="CHEBI:30616"/>
    </ligand>
</feature>
<name>A0A1C2G1T2_9GAMM</name>
<dbReference type="GO" id="GO:0005737">
    <property type="term" value="C:cytoplasm"/>
    <property type="evidence" value="ECO:0007669"/>
    <property type="project" value="UniProtKB-SubCell"/>
</dbReference>
<dbReference type="PROSITE" id="PS00113">
    <property type="entry name" value="ADENYLATE_KINASE"/>
    <property type="match status" value="1"/>
</dbReference>
<proteinExistence type="inferred from homology"/>
<dbReference type="GO" id="GO:0005524">
    <property type="term" value="F:ATP binding"/>
    <property type="evidence" value="ECO:0007669"/>
    <property type="project" value="UniProtKB-UniRule"/>
</dbReference>
<dbReference type="Gene3D" id="3.40.50.300">
    <property type="entry name" value="P-loop containing nucleotide triphosphate hydrolases"/>
    <property type="match status" value="1"/>
</dbReference>
<dbReference type="PRINTS" id="PR00094">
    <property type="entry name" value="ADENYLTKNASE"/>
</dbReference>
<feature type="binding site" evidence="5">
    <location>
        <position position="153"/>
    </location>
    <ligand>
        <name>Zn(2+)</name>
        <dbReference type="ChEBI" id="CHEBI:29105"/>
        <note>structural</note>
    </ligand>
</feature>
<keyword evidence="8" id="KW-1185">Reference proteome</keyword>
<dbReference type="PROSITE" id="PS50052">
    <property type="entry name" value="GUANYLATE_KINASE_2"/>
    <property type="match status" value="1"/>
</dbReference>
<evidence type="ECO:0000256" key="2">
    <source>
        <dbReference type="ARBA" id="ARBA00022727"/>
    </source>
</evidence>
<organism evidence="7 8">
    <name type="scientific">Acidiferrobacter thiooxydans</name>
    <dbReference type="NCBI Taxonomy" id="163359"/>
    <lineage>
        <taxon>Bacteria</taxon>
        <taxon>Pseudomonadati</taxon>
        <taxon>Pseudomonadota</taxon>
        <taxon>Gammaproteobacteria</taxon>
        <taxon>Acidiferrobacterales</taxon>
        <taxon>Acidiferrobacteraceae</taxon>
        <taxon>Acidiferrobacter</taxon>
    </lineage>
</organism>
<keyword evidence="4 5" id="KW-0418">Kinase</keyword>
<feature type="binding site" evidence="5">
    <location>
        <begin position="10"/>
        <end position="15"/>
    </location>
    <ligand>
        <name>ATP</name>
        <dbReference type="ChEBI" id="CHEBI:30616"/>
    </ligand>
</feature>
<comment type="subunit">
    <text evidence="5">Monomer.</text>
</comment>
<comment type="subcellular location">
    <subcellularLocation>
        <location evidence="5">Cytoplasm</location>
    </subcellularLocation>
</comment>
<keyword evidence="5" id="KW-0862">Zinc</keyword>
<dbReference type="NCBIfam" id="NF011100">
    <property type="entry name" value="PRK14527.1"/>
    <property type="match status" value="1"/>
</dbReference>
<dbReference type="EC" id="2.7.4.3" evidence="5"/>
<feature type="binding site" evidence="5">
    <location>
        <position position="160"/>
    </location>
    <ligand>
        <name>AMP</name>
        <dbReference type="ChEBI" id="CHEBI:456215"/>
    </ligand>
</feature>
<evidence type="ECO:0000313" key="7">
    <source>
        <dbReference type="EMBL" id="RCN58383.1"/>
    </source>
</evidence>
<dbReference type="STRING" id="163359.A9R16_11285"/>
<dbReference type="InterPro" id="IPR000850">
    <property type="entry name" value="Adenylat/UMP-CMP_kin"/>
</dbReference>
<feature type="binding site" evidence="5">
    <location>
        <position position="171"/>
    </location>
    <ligand>
        <name>AMP</name>
        <dbReference type="ChEBI" id="CHEBI:456215"/>
    </ligand>
</feature>
<comment type="pathway">
    <text evidence="5">Purine metabolism; AMP biosynthesis via salvage pathway; AMP from ADP: step 1/1.</text>
</comment>
<comment type="caution">
    <text evidence="5">Lacks conserved residue(s) required for the propagation of feature annotation.</text>
</comment>
<feature type="region of interest" description="LID" evidence="5">
    <location>
        <begin position="126"/>
        <end position="163"/>
    </location>
</feature>
<dbReference type="UniPathway" id="UPA00588">
    <property type="reaction ID" value="UER00649"/>
</dbReference>
<comment type="similarity">
    <text evidence="5">Belongs to the adenylate kinase family.</text>
</comment>
<accession>A0A1C2G1T2</accession>
<keyword evidence="5" id="KW-0067">ATP-binding</keyword>
<dbReference type="HAMAP" id="MF_00235">
    <property type="entry name" value="Adenylate_kinase_Adk"/>
    <property type="match status" value="1"/>
</dbReference>
<feature type="region of interest" description="Disordered" evidence="6">
    <location>
        <begin position="226"/>
        <end position="268"/>
    </location>
</feature>
<evidence type="ECO:0000313" key="8">
    <source>
        <dbReference type="Proteomes" id="UP000253250"/>
    </source>
</evidence>
<keyword evidence="1 5" id="KW-0808">Transferase</keyword>
<reference evidence="7 8" key="1">
    <citation type="submission" date="2018-02" db="EMBL/GenBank/DDBJ databases">
        <title>Insights into the biology of acidophilic members of the Acidiferrobacteraceae family derived from comparative genomic analyses.</title>
        <authorList>
            <person name="Issotta F."/>
            <person name="Thyssen C."/>
            <person name="Mena C."/>
            <person name="Moya A."/>
            <person name="Bellenberg S."/>
            <person name="Sproer C."/>
            <person name="Covarrubias P.C."/>
            <person name="Sand W."/>
            <person name="Quatrini R."/>
            <person name="Vera M."/>
        </authorList>
    </citation>
    <scope>NUCLEOTIDE SEQUENCE [LARGE SCALE GENOMIC DNA]</scope>
    <source>
        <strain evidence="8">m-1</strain>
    </source>
</reference>
<keyword evidence="3 5" id="KW-0547">Nucleotide-binding</keyword>
<evidence type="ECO:0000256" key="3">
    <source>
        <dbReference type="ARBA" id="ARBA00022741"/>
    </source>
</evidence>
<dbReference type="InterPro" id="IPR027417">
    <property type="entry name" value="P-loop_NTPase"/>
</dbReference>
<dbReference type="OrthoDB" id="9805030at2"/>
<feature type="binding site" evidence="5">
    <location>
        <position position="127"/>
    </location>
    <ligand>
        <name>ATP</name>
        <dbReference type="ChEBI" id="CHEBI:30616"/>
    </ligand>
</feature>
<dbReference type="NCBIfam" id="NF001380">
    <property type="entry name" value="PRK00279.1-2"/>
    <property type="match status" value="1"/>
</dbReference>
<evidence type="ECO:0000256" key="5">
    <source>
        <dbReference type="HAMAP-Rule" id="MF_00235"/>
    </source>
</evidence>
<dbReference type="FunFam" id="3.40.50.300:FF:000106">
    <property type="entry name" value="Adenylate kinase mitochondrial"/>
    <property type="match status" value="1"/>
</dbReference>
<feature type="binding site" evidence="5">
    <location>
        <position position="36"/>
    </location>
    <ligand>
        <name>AMP</name>
        <dbReference type="ChEBI" id="CHEBI:456215"/>
    </ligand>
</feature>
<feature type="binding site" evidence="5">
    <location>
        <position position="133"/>
    </location>
    <ligand>
        <name>Zn(2+)</name>
        <dbReference type="ChEBI" id="CHEBI:29105"/>
        <note>structural</note>
    </ligand>
</feature>
<keyword evidence="5" id="KW-0963">Cytoplasm</keyword>
<comment type="function">
    <text evidence="5">Catalyzes the reversible transfer of the terminal phosphate group between ATP and AMP. Plays an important role in cellular energy homeostasis and in adenine nucleotide metabolism.</text>
</comment>
<feature type="binding site" evidence="5">
    <location>
        <position position="130"/>
    </location>
    <ligand>
        <name>Zn(2+)</name>
        <dbReference type="ChEBI" id="CHEBI:29105"/>
        <note>structural</note>
    </ligand>
</feature>
<keyword evidence="5" id="KW-0479">Metal-binding</keyword>
<feature type="binding site" evidence="5">
    <location>
        <position position="150"/>
    </location>
    <ligand>
        <name>Zn(2+)</name>
        <dbReference type="ChEBI" id="CHEBI:29105"/>
        <note>structural</note>
    </ligand>
</feature>
<feature type="binding site" evidence="5">
    <location>
        <begin position="57"/>
        <end position="59"/>
    </location>
    <ligand>
        <name>AMP</name>
        <dbReference type="ChEBI" id="CHEBI:456215"/>
    </ligand>
</feature>
<dbReference type="InterPro" id="IPR033690">
    <property type="entry name" value="Adenylat_kinase_CS"/>
</dbReference>
<dbReference type="GO" id="GO:0004017">
    <property type="term" value="F:AMP kinase activity"/>
    <property type="evidence" value="ECO:0007669"/>
    <property type="project" value="UniProtKB-UniRule"/>
</dbReference>
<comment type="caution">
    <text evidence="7">The sequence shown here is derived from an EMBL/GenBank/DDBJ whole genome shotgun (WGS) entry which is preliminary data.</text>
</comment>
<evidence type="ECO:0000256" key="6">
    <source>
        <dbReference type="SAM" id="MobiDB-lite"/>
    </source>
</evidence>
<dbReference type="PANTHER" id="PTHR23359">
    <property type="entry name" value="NUCLEOTIDE KINASE"/>
    <property type="match status" value="1"/>
</dbReference>
<feature type="region of interest" description="Disordered" evidence="6">
    <location>
        <begin position="316"/>
        <end position="354"/>
    </location>
</feature>
<dbReference type="AlphaFoldDB" id="A0A1C2G1T2"/>
<dbReference type="NCBIfam" id="TIGR01351">
    <property type="entry name" value="adk"/>
    <property type="match status" value="1"/>
</dbReference>
<dbReference type="CDD" id="cd01428">
    <property type="entry name" value="ADK"/>
    <property type="match status" value="1"/>
</dbReference>
<evidence type="ECO:0000256" key="1">
    <source>
        <dbReference type="ARBA" id="ARBA00022679"/>
    </source>
</evidence>
<comment type="catalytic activity">
    <reaction evidence="5">
        <text>AMP + ATP = 2 ADP</text>
        <dbReference type="Rhea" id="RHEA:12973"/>
        <dbReference type="ChEBI" id="CHEBI:30616"/>
        <dbReference type="ChEBI" id="CHEBI:456215"/>
        <dbReference type="ChEBI" id="CHEBI:456216"/>
        <dbReference type="EC" id="2.7.4.3"/>
    </reaction>
</comment>
<feature type="binding site" evidence="5">
    <location>
        <position position="31"/>
    </location>
    <ligand>
        <name>AMP</name>
        <dbReference type="ChEBI" id="CHEBI:456215"/>
    </ligand>
</feature>
<dbReference type="InterPro" id="IPR008144">
    <property type="entry name" value="Guanylate_kin-like_dom"/>
</dbReference>
<dbReference type="NCBIfam" id="NF001381">
    <property type="entry name" value="PRK00279.1-3"/>
    <property type="match status" value="1"/>
</dbReference>
<feature type="binding site" evidence="5">
    <location>
        <position position="92"/>
    </location>
    <ligand>
        <name>AMP</name>
        <dbReference type="ChEBI" id="CHEBI:456215"/>
    </ligand>
</feature>
<feature type="region of interest" description="NMP" evidence="5">
    <location>
        <begin position="30"/>
        <end position="59"/>
    </location>
</feature>
<dbReference type="Proteomes" id="UP000253250">
    <property type="component" value="Unassembled WGS sequence"/>
</dbReference>
<feature type="binding site" evidence="5">
    <location>
        <begin position="85"/>
        <end position="88"/>
    </location>
    <ligand>
        <name>AMP</name>
        <dbReference type="ChEBI" id="CHEBI:456215"/>
    </ligand>
</feature>
<feature type="compositionally biased region" description="Low complexity" evidence="6">
    <location>
        <begin position="226"/>
        <end position="237"/>
    </location>
</feature>
<dbReference type="Pfam" id="PF05191">
    <property type="entry name" value="ADK_lid"/>
    <property type="match status" value="1"/>
</dbReference>
<gene>
    <name evidence="5" type="primary">adk</name>
    <name evidence="7" type="ORF">C4900_00860</name>
</gene>
<dbReference type="InterPro" id="IPR007862">
    <property type="entry name" value="Adenylate_kinase_lid-dom"/>
</dbReference>